<evidence type="ECO:0000256" key="1">
    <source>
        <dbReference type="SAM" id="Phobius"/>
    </source>
</evidence>
<keyword evidence="1" id="KW-0472">Membrane</keyword>
<sequence>MGTAIIFALVAILAIFAFIGALKNRNVLALVFTFGTVAVFGFFSIMTIIKSGFPQ</sequence>
<organism evidence="2 3">
    <name type="scientific">Siminovitchia acidinfaciens</name>
    <dbReference type="NCBI Taxonomy" id="2321395"/>
    <lineage>
        <taxon>Bacteria</taxon>
        <taxon>Bacillati</taxon>
        <taxon>Bacillota</taxon>
        <taxon>Bacilli</taxon>
        <taxon>Bacillales</taxon>
        <taxon>Bacillaceae</taxon>
        <taxon>Siminovitchia</taxon>
    </lineage>
</organism>
<feature type="transmembrane region" description="Helical" evidence="1">
    <location>
        <begin position="27"/>
        <end position="49"/>
    </location>
</feature>
<evidence type="ECO:0000313" key="2">
    <source>
        <dbReference type="EMBL" id="RST73814.1"/>
    </source>
</evidence>
<accession>A0A429XYJ6</accession>
<keyword evidence="1" id="KW-0812">Transmembrane</keyword>
<dbReference type="Pfam" id="PF10958">
    <property type="entry name" value="DUF2759"/>
    <property type="match status" value="1"/>
</dbReference>
<keyword evidence="3" id="KW-1185">Reference proteome</keyword>
<proteinExistence type="predicted"/>
<dbReference type="Proteomes" id="UP000287156">
    <property type="component" value="Unassembled WGS sequence"/>
</dbReference>
<dbReference type="EMBL" id="QYTV02000005">
    <property type="protein sequence ID" value="RST73814.1"/>
    <property type="molecule type" value="Genomic_DNA"/>
</dbReference>
<gene>
    <name evidence="2" type="ORF">D4T97_013145</name>
</gene>
<dbReference type="AlphaFoldDB" id="A0A429XYJ6"/>
<dbReference type="RefSeq" id="WP_126051201.1">
    <property type="nucleotide sequence ID" value="NZ_QYTV02000005.1"/>
</dbReference>
<dbReference type="InterPro" id="IPR024490">
    <property type="entry name" value="DUF2759"/>
</dbReference>
<name>A0A429XYJ6_9BACI</name>
<protein>
    <submittedName>
        <fullName evidence="2">DUF2759 family protein</fullName>
    </submittedName>
</protein>
<reference evidence="2" key="1">
    <citation type="submission" date="2018-12" db="EMBL/GenBank/DDBJ databases">
        <authorList>
            <person name="Sun L."/>
            <person name="Chen Z."/>
        </authorList>
    </citation>
    <scope>NUCLEOTIDE SEQUENCE [LARGE SCALE GENOMIC DNA]</scope>
    <source>
        <strain evidence="2">3-2-2</strain>
    </source>
</reference>
<evidence type="ECO:0000313" key="3">
    <source>
        <dbReference type="Proteomes" id="UP000287156"/>
    </source>
</evidence>
<comment type="caution">
    <text evidence="2">The sequence shown here is derived from an EMBL/GenBank/DDBJ whole genome shotgun (WGS) entry which is preliminary data.</text>
</comment>
<keyword evidence="1" id="KW-1133">Transmembrane helix</keyword>